<evidence type="ECO:0000313" key="2">
    <source>
        <dbReference type="Proteomes" id="UP000627166"/>
    </source>
</evidence>
<protein>
    <submittedName>
        <fullName evidence="1">Uncharacterized protein</fullName>
    </submittedName>
</protein>
<gene>
    <name evidence="1" type="ORF">H9637_07845</name>
</gene>
<dbReference type="Proteomes" id="UP000627166">
    <property type="component" value="Unassembled WGS sequence"/>
</dbReference>
<proteinExistence type="predicted"/>
<dbReference type="RefSeq" id="WP_191739928.1">
    <property type="nucleotide sequence ID" value="NZ_JACSQB010000053.1"/>
</dbReference>
<accession>A0ABR8YRU0</accession>
<comment type="caution">
    <text evidence="1">The sequence shown here is derived from an EMBL/GenBank/DDBJ whole genome shotgun (WGS) entry which is preliminary data.</text>
</comment>
<organism evidence="1 2">
    <name type="scientific">Clostridium faecium</name>
    <dbReference type="NCBI Taxonomy" id="2762223"/>
    <lineage>
        <taxon>Bacteria</taxon>
        <taxon>Bacillati</taxon>
        <taxon>Bacillota</taxon>
        <taxon>Clostridia</taxon>
        <taxon>Eubacteriales</taxon>
        <taxon>Clostridiaceae</taxon>
        <taxon>Clostridium</taxon>
    </lineage>
</organism>
<reference evidence="1 2" key="1">
    <citation type="submission" date="2020-08" db="EMBL/GenBank/DDBJ databases">
        <title>A Genomic Blueprint of the Chicken Gut Microbiome.</title>
        <authorList>
            <person name="Gilroy R."/>
            <person name="Ravi A."/>
            <person name="Getino M."/>
            <person name="Pursley I."/>
            <person name="Horton D.L."/>
            <person name="Alikhan N.-F."/>
            <person name="Baker D."/>
            <person name="Gharbi K."/>
            <person name="Hall N."/>
            <person name="Watson M."/>
            <person name="Adriaenssens E.M."/>
            <person name="Foster-Nyarko E."/>
            <person name="Jarju S."/>
            <person name="Secka A."/>
            <person name="Antonio M."/>
            <person name="Oren A."/>
            <person name="Chaudhuri R."/>
            <person name="La Ragione R.M."/>
            <person name="Hildebrand F."/>
            <person name="Pallen M.J."/>
        </authorList>
    </citation>
    <scope>NUCLEOTIDE SEQUENCE [LARGE SCALE GENOMIC DNA]</scope>
    <source>
        <strain evidence="1 2">N37</strain>
    </source>
</reference>
<evidence type="ECO:0000313" key="1">
    <source>
        <dbReference type="EMBL" id="MBD8046953.1"/>
    </source>
</evidence>
<dbReference type="EMBL" id="JACSQB010000053">
    <property type="protein sequence ID" value="MBD8046953.1"/>
    <property type="molecule type" value="Genomic_DNA"/>
</dbReference>
<sequence length="214" mass="24576">MEEYSNRYCNEHCEKENHNLCLNNNLRKALRIMLNFKYLDLTIDPNTAHYGLRFYTLFNRLDAVGGFVPELKHNSFISLQADINVPLGYGPGFDNINTIISICNLRAVAFVIEEGRTNDLLKELRRNYGDVKIHNIPCSCNEDILDVLLECQCDVFNNSMIYQIGVDAIDRSNNLIRGKIVAYDSQLIWVQAIDTDVPPTFYIVPLKYISFISV</sequence>
<name>A0ABR8YRU0_9CLOT</name>
<keyword evidence="2" id="KW-1185">Reference proteome</keyword>